<reference evidence="2 3" key="1">
    <citation type="submission" date="2015-12" db="EMBL/GenBank/DDBJ databases">
        <title>Draft genome sequence of Moniliophthora roreri, the causal agent of frosty pod rot of cacao.</title>
        <authorList>
            <person name="Aime M.C."/>
            <person name="Diaz-Valderrama J.R."/>
            <person name="Kijpornyongpan T."/>
            <person name="Phillips-Mora W."/>
        </authorList>
    </citation>
    <scope>NUCLEOTIDE SEQUENCE [LARGE SCALE GENOMIC DNA]</scope>
    <source>
        <strain evidence="2 3">MCA 2952</strain>
    </source>
</reference>
<comment type="caution">
    <text evidence="2">The sequence shown here is derived from an EMBL/GenBank/DDBJ whole genome shotgun (WGS) entry which is preliminary data.</text>
</comment>
<organism evidence="2 3">
    <name type="scientific">Moniliophthora roreri</name>
    <name type="common">Frosty pod rot fungus</name>
    <name type="synonym">Monilia roreri</name>
    <dbReference type="NCBI Taxonomy" id="221103"/>
    <lineage>
        <taxon>Eukaryota</taxon>
        <taxon>Fungi</taxon>
        <taxon>Dikarya</taxon>
        <taxon>Basidiomycota</taxon>
        <taxon>Agaricomycotina</taxon>
        <taxon>Agaricomycetes</taxon>
        <taxon>Agaricomycetidae</taxon>
        <taxon>Agaricales</taxon>
        <taxon>Marasmiineae</taxon>
        <taxon>Marasmiaceae</taxon>
        <taxon>Moniliophthora</taxon>
    </lineage>
</organism>
<dbReference type="AlphaFoldDB" id="A0A0W0GAB3"/>
<evidence type="ECO:0000256" key="1">
    <source>
        <dbReference type="SAM" id="MobiDB-lite"/>
    </source>
</evidence>
<dbReference type="Proteomes" id="UP000054988">
    <property type="component" value="Unassembled WGS sequence"/>
</dbReference>
<gene>
    <name evidence="2" type="ORF">WG66_1947</name>
</gene>
<accession>A0A0W0GAB3</accession>
<name>A0A0W0GAB3_MONRR</name>
<sequence length="61" mass="6894">MLNATASSSSSSSSEVQSPVPTIAGDGRYRENITYQNSLRPNPYQFLHLFNTEHLFFLRSQ</sequence>
<dbReference type="EMBL" id="LATX01000687">
    <property type="protein sequence ID" value="KTB45476.1"/>
    <property type="molecule type" value="Genomic_DNA"/>
</dbReference>
<evidence type="ECO:0000313" key="3">
    <source>
        <dbReference type="Proteomes" id="UP000054988"/>
    </source>
</evidence>
<protein>
    <submittedName>
        <fullName evidence="2">Uncharacterized protein</fullName>
    </submittedName>
</protein>
<feature type="region of interest" description="Disordered" evidence="1">
    <location>
        <begin position="1"/>
        <end position="27"/>
    </location>
</feature>
<evidence type="ECO:0000313" key="2">
    <source>
        <dbReference type="EMBL" id="KTB45476.1"/>
    </source>
</evidence>
<proteinExistence type="predicted"/>